<keyword evidence="1" id="KW-0175">Coiled coil</keyword>
<dbReference type="EMBL" id="LUEZ02000010">
    <property type="protein sequence ID" value="RDB29394.1"/>
    <property type="molecule type" value="Genomic_DNA"/>
</dbReference>
<reference evidence="4" key="1">
    <citation type="submission" date="2018-04" db="EMBL/GenBank/DDBJ databases">
        <title>Whole genome sequencing of Hypsizygus marmoreus.</title>
        <authorList>
            <person name="Choi I.-G."/>
            <person name="Min B."/>
            <person name="Kim J.-G."/>
            <person name="Kim S."/>
            <person name="Oh Y.-L."/>
            <person name="Kong W.-S."/>
            <person name="Park H."/>
            <person name="Jeong J."/>
            <person name="Song E.-S."/>
        </authorList>
    </citation>
    <scope>NUCLEOTIDE SEQUENCE [LARGE SCALE GENOMIC DNA]</scope>
    <source>
        <strain evidence="4">51987-8</strain>
    </source>
</reference>
<dbReference type="AlphaFoldDB" id="A0A369KCC2"/>
<evidence type="ECO:0000256" key="2">
    <source>
        <dbReference type="SAM" id="MobiDB-lite"/>
    </source>
</evidence>
<dbReference type="Proteomes" id="UP000076154">
    <property type="component" value="Unassembled WGS sequence"/>
</dbReference>
<feature type="coiled-coil region" evidence="1">
    <location>
        <begin position="47"/>
        <end position="81"/>
    </location>
</feature>
<protein>
    <submittedName>
        <fullName evidence="4">Uncharacterized protein</fullName>
    </submittedName>
</protein>
<comment type="caution">
    <text evidence="4">The sequence shown here is derived from an EMBL/GenBank/DDBJ whole genome shotgun (WGS) entry which is preliminary data.</text>
</comment>
<feature type="compositionally biased region" description="Low complexity" evidence="2">
    <location>
        <begin position="159"/>
        <end position="189"/>
    </location>
</feature>
<evidence type="ECO:0000313" key="5">
    <source>
        <dbReference type="Proteomes" id="UP000076154"/>
    </source>
</evidence>
<accession>A0A369KCC2</accession>
<feature type="chain" id="PRO_5016876500" evidence="3">
    <location>
        <begin position="22"/>
        <end position="189"/>
    </location>
</feature>
<gene>
    <name evidence="4" type="ORF">Hypma_014835</name>
</gene>
<evidence type="ECO:0000256" key="1">
    <source>
        <dbReference type="SAM" id="Coils"/>
    </source>
</evidence>
<feature type="signal peptide" evidence="3">
    <location>
        <begin position="1"/>
        <end position="21"/>
    </location>
</feature>
<keyword evidence="3" id="KW-0732">Signal</keyword>
<proteinExistence type="predicted"/>
<name>A0A369KCC2_HYPMA</name>
<evidence type="ECO:0000313" key="4">
    <source>
        <dbReference type="EMBL" id="RDB29394.1"/>
    </source>
</evidence>
<evidence type="ECO:0000256" key="3">
    <source>
        <dbReference type="SAM" id="SignalP"/>
    </source>
</evidence>
<feature type="region of interest" description="Disordered" evidence="2">
    <location>
        <begin position="118"/>
        <end position="189"/>
    </location>
</feature>
<sequence length="189" mass="21188">MQLHIPHVLVTLTTASVLAYGSNLPSNPNSAITALTTPTTRTLDAKLRSLSEQVNRDRATMQKMTEQVARQQTQINKILEMLNLQNTALDLLPAMHKAAQETRKGKQKDDLSGLRKSLLQQEQPKEGKWPWQRHKGERGQQQQKQQQVVPPGALPPQTQRLPQRLVSQQQQPQQRQGPSGVPSGSTRYA</sequence>
<keyword evidence="5" id="KW-1185">Reference proteome</keyword>
<organism evidence="4 5">
    <name type="scientific">Hypsizygus marmoreus</name>
    <name type="common">White beech mushroom</name>
    <name type="synonym">Agaricus marmoreus</name>
    <dbReference type="NCBI Taxonomy" id="39966"/>
    <lineage>
        <taxon>Eukaryota</taxon>
        <taxon>Fungi</taxon>
        <taxon>Dikarya</taxon>
        <taxon>Basidiomycota</taxon>
        <taxon>Agaricomycotina</taxon>
        <taxon>Agaricomycetes</taxon>
        <taxon>Agaricomycetidae</taxon>
        <taxon>Agaricales</taxon>
        <taxon>Tricholomatineae</taxon>
        <taxon>Lyophyllaceae</taxon>
        <taxon>Hypsizygus</taxon>
    </lineage>
</organism>
<dbReference type="InParanoid" id="A0A369KCC2"/>